<comment type="subcellular location">
    <subcellularLocation>
        <location evidence="2 10">Cell membrane</location>
        <topology evidence="2 10">Multi-pass membrane protein</topology>
    </subcellularLocation>
</comment>
<evidence type="ECO:0000313" key="13">
    <source>
        <dbReference type="EMBL" id="KJL23333.1"/>
    </source>
</evidence>
<proteinExistence type="inferred from homology"/>
<dbReference type="PANTHER" id="PTHR42922:SF1">
    <property type="entry name" value="PHOSPHATE TRANSPORT SYSTEM PERMEASE PROTEIN PSTA"/>
    <property type="match status" value="1"/>
</dbReference>
<feature type="transmembrane region" description="Helical" evidence="10">
    <location>
        <begin position="29"/>
        <end position="47"/>
    </location>
</feature>
<evidence type="ECO:0000256" key="7">
    <source>
        <dbReference type="ARBA" id="ARBA00022692"/>
    </source>
</evidence>
<organism evidence="13 14">
    <name type="scientific">Microbacterium oxydans</name>
    <dbReference type="NCBI Taxonomy" id="82380"/>
    <lineage>
        <taxon>Bacteria</taxon>
        <taxon>Bacillati</taxon>
        <taxon>Actinomycetota</taxon>
        <taxon>Actinomycetes</taxon>
        <taxon>Micrococcales</taxon>
        <taxon>Microbacteriaceae</taxon>
        <taxon>Microbacterium</taxon>
    </lineage>
</organism>
<dbReference type="GO" id="GO:0005886">
    <property type="term" value="C:plasma membrane"/>
    <property type="evidence" value="ECO:0007669"/>
    <property type="project" value="UniProtKB-SubCell"/>
</dbReference>
<evidence type="ECO:0000259" key="12">
    <source>
        <dbReference type="PROSITE" id="PS50928"/>
    </source>
</evidence>
<dbReference type="InterPro" id="IPR000515">
    <property type="entry name" value="MetI-like"/>
</dbReference>
<evidence type="ECO:0000256" key="10">
    <source>
        <dbReference type="RuleBase" id="RU363043"/>
    </source>
</evidence>
<dbReference type="Pfam" id="PF00528">
    <property type="entry name" value="BPD_transp_1"/>
    <property type="match status" value="1"/>
</dbReference>
<evidence type="ECO:0000256" key="1">
    <source>
        <dbReference type="ARBA" id="ARBA00003510"/>
    </source>
</evidence>
<dbReference type="NCBIfam" id="TIGR00974">
    <property type="entry name" value="3a0107s02c"/>
    <property type="match status" value="1"/>
</dbReference>
<dbReference type="Proteomes" id="UP000033725">
    <property type="component" value="Unassembled WGS sequence"/>
</dbReference>
<protein>
    <recommendedName>
        <fullName evidence="10">Phosphate transport system permease protein PstA</fullName>
    </recommendedName>
</protein>
<feature type="transmembrane region" description="Helical" evidence="10">
    <location>
        <begin position="216"/>
        <end position="233"/>
    </location>
</feature>
<name>A0A0F0KR42_9MICO</name>
<dbReference type="SUPFAM" id="SSF161098">
    <property type="entry name" value="MetI-like"/>
    <property type="match status" value="1"/>
</dbReference>
<feature type="transmembrane region" description="Helical" evidence="10">
    <location>
        <begin position="140"/>
        <end position="171"/>
    </location>
</feature>
<evidence type="ECO:0000256" key="4">
    <source>
        <dbReference type="ARBA" id="ARBA00022448"/>
    </source>
</evidence>
<dbReference type="GO" id="GO:0035435">
    <property type="term" value="P:phosphate ion transmembrane transport"/>
    <property type="evidence" value="ECO:0007669"/>
    <property type="project" value="InterPro"/>
</dbReference>
<dbReference type="EMBL" id="JYIV01000023">
    <property type="protein sequence ID" value="KJL23333.1"/>
    <property type="molecule type" value="Genomic_DNA"/>
</dbReference>
<keyword evidence="6" id="KW-0592">Phosphate transport</keyword>
<evidence type="ECO:0000256" key="6">
    <source>
        <dbReference type="ARBA" id="ARBA00022592"/>
    </source>
</evidence>
<feature type="transmembrane region" description="Helical" evidence="10">
    <location>
        <begin position="265"/>
        <end position="286"/>
    </location>
</feature>
<keyword evidence="7 10" id="KW-0812">Transmembrane</keyword>
<evidence type="ECO:0000313" key="14">
    <source>
        <dbReference type="Proteomes" id="UP000033725"/>
    </source>
</evidence>
<keyword evidence="9 10" id="KW-0472">Membrane</keyword>
<evidence type="ECO:0000256" key="11">
    <source>
        <dbReference type="SAM" id="MobiDB-lite"/>
    </source>
</evidence>
<feature type="transmembrane region" description="Helical" evidence="10">
    <location>
        <begin position="59"/>
        <end position="78"/>
    </location>
</feature>
<gene>
    <name evidence="13" type="primary">pstA</name>
    <name evidence="13" type="ORF">RN51_01416</name>
</gene>
<dbReference type="GO" id="GO:0005315">
    <property type="term" value="F:phosphate transmembrane transporter activity"/>
    <property type="evidence" value="ECO:0007669"/>
    <property type="project" value="InterPro"/>
</dbReference>
<keyword evidence="5 10" id="KW-1003">Cell membrane</keyword>
<dbReference type="AlphaFoldDB" id="A0A0F0KR42"/>
<feature type="domain" description="ABC transmembrane type-1" evidence="12">
    <location>
        <begin position="145"/>
        <end position="354"/>
    </location>
</feature>
<comment type="similarity">
    <text evidence="3 10">Belongs to the binding-protein-dependent transport system permease family. CysTW subfamily.</text>
</comment>
<feature type="compositionally biased region" description="Low complexity" evidence="11">
    <location>
        <begin position="11"/>
        <end position="22"/>
    </location>
</feature>
<feature type="compositionally biased region" description="Polar residues" evidence="11">
    <location>
        <begin position="1"/>
        <end position="10"/>
    </location>
</feature>
<comment type="caution">
    <text evidence="13">The sequence shown here is derived from an EMBL/GenBank/DDBJ whole genome shotgun (WGS) entry which is preliminary data.</text>
</comment>
<dbReference type="InterPro" id="IPR051408">
    <property type="entry name" value="Phosphate_transprt_permease"/>
</dbReference>
<dbReference type="PATRIC" id="fig|82380.10.peg.1425"/>
<dbReference type="InterPro" id="IPR005672">
    <property type="entry name" value="Phosphate_PstA"/>
</dbReference>
<keyword evidence="4" id="KW-0813">Transport</keyword>
<comment type="function">
    <text evidence="1">Part of the binding-protein-dependent transport system for phosphate; probably responsible for the translocation of the substrate across the membrane.</text>
</comment>
<evidence type="ECO:0000256" key="5">
    <source>
        <dbReference type="ARBA" id="ARBA00022475"/>
    </source>
</evidence>
<evidence type="ECO:0000256" key="2">
    <source>
        <dbReference type="ARBA" id="ARBA00004651"/>
    </source>
</evidence>
<accession>A0A0F0KR42</accession>
<dbReference type="PANTHER" id="PTHR42922">
    <property type="entry name" value="PHOSPHATE TRANSPORT SYSTEM PERMEASE PROTEIN PSTA"/>
    <property type="match status" value="1"/>
</dbReference>
<dbReference type="PROSITE" id="PS50928">
    <property type="entry name" value="ABC_TM1"/>
    <property type="match status" value="1"/>
</dbReference>
<feature type="transmembrane region" description="Helical" evidence="10">
    <location>
        <begin position="183"/>
        <end position="210"/>
    </location>
</feature>
<dbReference type="InterPro" id="IPR035906">
    <property type="entry name" value="MetI-like_sf"/>
</dbReference>
<evidence type="ECO:0000256" key="9">
    <source>
        <dbReference type="ARBA" id="ARBA00023136"/>
    </source>
</evidence>
<evidence type="ECO:0000256" key="8">
    <source>
        <dbReference type="ARBA" id="ARBA00022989"/>
    </source>
</evidence>
<dbReference type="Gene3D" id="1.10.3720.10">
    <property type="entry name" value="MetI-like"/>
    <property type="match status" value="1"/>
</dbReference>
<sequence>MTVTAPETTRASSAAPSSLSLSSGHLPRWAPWALLALSLLIGFTPFALEAVASGSDLNIAGSVVLGAVIYLVLIYVMSRIIEGSRKALDRLITGIVTSAFAIAMVPLVSVAITVVANGVARFDGLFFSSSMRGVLGEGGGALHAVIGTLLVTLAAAIISIPIGLMTAVYLVEYGKGGRMARTITFLVDVMTGIPSIVAGLFAYAVFALIFGPGVRMGIAGSVALAVLMIPVVVRSTEEMLRLVPNELRETSYALGVPKWLTIVKVVLPTSIAGITTGVMLAISRVIGETAPLLLTAGFTDAMNYNLFSGRMQTLPVFTYSQYAYQGIPAEAYVERAWAAALTLIIIVMLLNLIARLVAKIFAPKTGR</sequence>
<feature type="transmembrane region" description="Helical" evidence="10">
    <location>
        <begin position="99"/>
        <end position="120"/>
    </location>
</feature>
<dbReference type="CDD" id="cd06261">
    <property type="entry name" value="TM_PBP2"/>
    <property type="match status" value="1"/>
</dbReference>
<keyword evidence="8 10" id="KW-1133">Transmembrane helix</keyword>
<evidence type="ECO:0000256" key="3">
    <source>
        <dbReference type="ARBA" id="ARBA00007069"/>
    </source>
</evidence>
<dbReference type="OrthoDB" id="9775069at2"/>
<feature type="region of interest" description="Disordered" evidence="11">
    <location>
        <begin position="1"/>
        <end position="22"/>
    </location>
</feature>
<reference evidence="13 14" key="1">
    <citation type="submission" date="2015-02" db="EMBL/GenBank/DDBJ databases">
        <title>Draft genome sequences of ten Microbacterium spp. with emphasis on heavy metal contaminated environments.</title>
        <authorList>
            <person name="Corretto E."/>
        </authorList>
    </citation>
    <scope>NUCLEOTIDE SEQUENCE [LARGE SCALE GENOMIC DNA]</scope>
    <source>
        <strain evidence="13 14">BEL163</strain>
    </source>
</reference>
<feature type="transmembrane region" description="Helical" evidence="10">
    <location>
        <begin position="336"/>
        <end position="358"/>
    </location>
</feature>
<dbReference type="RefSeq" id="WP_045263345.1">
    <property type="nucleotide sequence ID" value="NZ_JYIV01000023.1"/>
</dbReference>